<gene>
    <name evidence="1" type="ORF">KTQ36_10665</name>
</gene>
<dbReference type="PROSITE" id="PS51257">
    <property type="entry name" value="PROKAR_LIPOPROTEIN"/>
    <property type="match status" value="1"/>
</dbReference>
<name>A0ABS6V841_9SPHN</name>
<evidence type="ECO:0000313" key="1">
    <source>
        <dbReference type="EMBL" id="MBW0145752.1"/>
    </source>
</evidence>
<sequence length="228" mass="25071">MRFSHVACLLCGMAFLGGCAPFFEDLGYVRAGAPVVTVEADDPVPENDGWDAIVSVEDRERLSNVGDAWDVGLAVARQNSFTSAIENEGELLNPGAALPRVTPTPGSYRCRLVKLGAAEAGDPEFIAYQPFFCYIEFEDENFTIVKQTGTQRPSGRLYPLDDEALVFLGSLSLGNERDPVAYGDDPTRDMAGRFERIGPFRWRLVIPYPRNGGTLDIFELTPTIDQPE</sequence>
<dbReference type="EMBL" id="JAHVAH010000001">
    <property type="protein sequence ID" value="MBW0145752.1"/>
    <property type="molecule type" value="Genomic_DNA"/>
</dbReference>
<reference evidence="1 2" key="1">
    <citation type="submission" date="2021-07" db="EMBL/GenBank/DDBJ databases">
        <title>The draft genome sequence of Sphingomicrobium sp. B8.</title>
        <authorList>
            <person name="Mu L."/>
        </authorList>
    </citation>
    <scope>NUCLEOTIDE SEQUENCE [LARGE SCALE GENOMIC DNA]</scope>
    <source>
        <strain evidence="1 2">B8</strain>
    </source>
</reference>
<keyword evidence="2" id="KW-1185">Reference proteome</keyword>
<proteinExistence type="predicted"/>
<protein>
    <submittedName>
        <fullName evidence="1">DUF4893 domain-containing protein</fullName>
    </submittedName>
</protein>
<dbReference type="InterPro" id="IPR032609">
    <property type="entry name" value="DUF4893"/>
</dbReference>
<dbReference type="Pfam" id="PF16233">
    <property type="entry name" value="DUF4893"/>
    <property type="match status" value="1"/>
</dbReference>
<comment type="caution">
    <text evidence="1">The sequence shown here is derived from an EMBL/GenBank/DDBJ whole genome shotgun (WGS) entry which is preliminary data.</text>
</comment>
<evidence type="ECO:0000313" key="2">
    <source>
        <dbReference type="Proteomes" id="UP000698028"/>
    </source>
</evidence>
<dbReference type="RefSeq" id="WP_218633634.1">
    <property type="nucleotide sequence ID" value="NZ_JAHVAH010000001.1"/>
</dbReference>
<accession>A0ABS6V841</accession>
<dbReference type="Proteomes" id="UP000698028">
    <property type="component" value="Unassembled WGS sequence"/>
</dbReference>
<organism evidence="1 2">
    <name type="scientific">Sphingomicrobium clamense</name>
    <dbReference type="NCBI Taxonomy" id="2851013"/>
    <lineage>
        <taxon>Bacteria</taxon>
        <taxon>Pseudomonadati</taxon>
        <taxon>Pseudomonadota</taxon>
        <taxon>Alphaproteobacteria</taxon>
        <taxon>Sphingomonadales</taxon>
        <taxon>Sphingomonadaceae</taxon>
        <taxon>Sphingomicrobium</taxon>
    </lineage>
</organism>